<organism evidence="7 8">
    <name type="scientific">Massilia litorea</name>
    <dbReference type="NCBI Taxonomy" id="2769491"/>
    <lineage>
        <taxon>Bacteria</taxon>
        <taxon>Pseudomonadati</taxon>
        <taxon>Pseudomonadota</taxon>
        <taxon>Betaproteobacteria</taxon>
        <taxon>Burkholderiales</taxon>
        <taxon>Oxalobacteraceae</taxon>
        <taxon>Telluria group</taxon>
        <taxon>Massilia</taxon>
    </lineage>
</organism>
<dbReference type="EMBL" id="CP062941">
    <property type="protein sequence ID" value="QOL51630.1"/>
    <property type="molecule type" value="Genomic_DNA"/>
</dbReference>
<evidence type="ECO:0000256" key="3">
    <source>
        <dbReference type="ARBA" id="ARBA00022989"/>
    </source>
</evidence>
<keyword evidence="3 5" id="KW-1133">Transmembrane helix</keyword>
<dbReference type="SUPFAM" id="SSF144091">
    <property type="entry name" value="Rhomboid-like"/>
    <property type="match status" value="1"/>
</dbReference>
<dbReference type="InterPro" id="IPR035952">
    <property type="entry name" value="Rhomboid-like_sf"/>
</dbReference>
<feature type="transmembrane region" description="Helical" evidence="5">
    <location>
        <begin position="141"/>
        <end position="164"/>
    </location>
</feature>
<sequence length="200" mass="20644">MPEDGPERGPGRERAAAGLALACLLLACLPESAIAALAWERDAILAGQWWRLWTGHLVHFGWQHALFDAVVLFAGSSLLERGLGMRRLLRQLLLVAPLISLALFAVPGLVEYRGASALAATVALAAGIALWPLAGRWRPALLAGGLACAASTAAQAIGAGWSAAGLPPTVAVAWQGHLLGAACALLPGWRAASAIRASNT</sequence>
<dbReference type="KEGG" id="mlir:LPB04_10445"/>
<feature type="transmembrane region" description="Helical" evidence="5">
    <location>
        <begin position="170"/>
        <end position="189"/>
    </location>
</feature>
<dbReference type="Pfam" id="PF01694">
    <property type="entry name" value="Rhomboid"/>
    <property type="match status" value="1"/>
</dbReference>
<keyword evidence="4 5" id="KW-0472">Membrane</keyword>
<evidence type="ECO:0000259" key="6">
    <source>
        <dbReference type="Pfam" id="PF01694"/>
    </source>
</evidence>
<dbReference type="RefSeq" id="WP_193688603.1">
    <property type="nucleotide sequence ID" value="NZ_CP062941.1"/>
</dbReference>
<keyword evidence="7" id="KW-0378">Hydrolase</keyword>
<evidence type="ECO:0000256" key="1">
    <source>
        <dbReference type="ARBA" id="ARBA00004141"/>
    </source>
</evidence>
<evidence type="ECO:0000256" key="5">
    <source>
        <dbReference type="SAM" id="Phobius"/>
    </source>
</evidence>
<dbReference type="Proteomes" id="UP000593875">
    <property type="component" value="Chromosome"/>
</dbReference>
<evidence type="ECO:0000313" key="8">
    <source>
        <dbReference type="Proteomes" id="UP000593875"/>
    </source>
</evidence>
<gene>
    <name evidence="7" type="ORF">LPB04_10445</name>
</gene>
<protein>
    <submittedName>
        <fullName evidence="7">Rhomboid family intramembrane serine protease</fullName>
    </submittedName>
</protein>
<comment type="subcellular location">
    <subcellularLocation>
        <location evidence="1">Membrane</location>
        <topology evidence="1">Multi-pass membrane protein</topology>
    </subcellularLocation>
</comment>
<dbReference type="GO" id="GO:0006508">
    <property type="term" value="P:proteolysis"/>
    <property type="evidence" value="ECO:0007669"/>
    <property type="project" value="UniProtKB-KW"/>
</dbReference>
<dbReference type="GO" id="GO:0016020">
    <property type="term" value="C:membrane"/>
    <property type="evidence" value="ECO:0007669"/>
    <property type="project" value="UniProtKB-SubCell"/>
</dbReference>
<evidence type="ECO:0000256" key="4">
    <source>
        <dbReference type="ARBA" id="ARBA00023136"/>
    </source>
</evidence>
<dbReference type="GO" id="GO:0004252">
    <property type="term" value="F:serine-type endopeptidase activity"/>
    <property type="evidence" value="ECO:0007669"/>
    <property type="project" value="InterPro"/>
</dbReference>
<dbReference type="AlphaFoldDB" id="A0A7L9U9W5"/>
<feature type="transmembrane region" description="Helical" evidence="5">
    <location>
        <begin position="116"/>
        <end position="134"/>
    </location>
</feature>
<evidence type="ECO:0000313" key="7">
    <source>
        <dbReference type="EMBL" id="QOL51630.1"/>
    </source>
</evidence>
<keyword evidence="8" id="KW-1185">Reference proteome</keyword>
<keyword evidence="2 5" id="KW-0812">Transmembrane</keyword>
<accession>A0A7L9U9W5</accession>
<dbReference type="InterPro" id="IPR022764">
    <property type="entry name" value="Peptidase_S54_rhomboid_dom"/>
</dbReference>
<feature type="domain" description="Peptidase S54 rhomboid" evidence="6">
    <location>
        <begin position="47"/>
        <end position="190"/>
    </location>
</feature>
<name>A0A7L9U9W5_9BURK</name>
<feature type="transmembrane region" description="Helical" evidence="5">
    <location>
        <begin position="91"/>
        <end position="110"/>
    </location>
</feature>
<dbReference type="Gene3D" id="1.20.1540.10">
    <property type="entry name" value="Rhomboid-like"/>
    <property type="match status" value="1"/>
</dbReference>
<reference evidence="7 8" key="1">
    <citation type="submission" date="2020-10" db="EMBL/GenBank/DDBJ databases">
        <title>Genome sequencing of Massilia sp. LPB0304.</title>
        <authorList>
            <person name="Kim J."/>
        </authorList>
    </citation>
    <scope>NUCLEOTIDE SEQUENCE [LARGE SCALE GENOMIC DNA]</scope>
    <source>
        <strain evidence="7 8">LPB0304</strain>
    </source>
</reference>
<keyword evidence="7" id="KW-0645">Protease</keyword>
<evidence type="ECO:0000256" key="2">
    <source>
        <dbReference type="ARBA" id="ARBA00022692"/>
    </source>
</evidence>
<proteinExistence type="predicted"/>